<dbReference type="InterPro" id="IPR036388">
    <property type="entry name" value="WH-like_DNA-bd_sf"/>
</dbReference>
<dbReference type="Gene3D" id="1.10.10.10">
    <property type="entry name" value="Winged helix-like DNA-binding domain superfamily/Winged helix DNA-binding domain"/>
    <property type="match status" value="1"/>
</dbReference>
<dbReference type="Pfam" id="PF01418">
    <property type="entry name" value="HTH_6"/>
    <property type="match status" value="1"/>
</dbReference>
<evidence type="ECO:0000259" key="5">
    <source>
        <dbReference type="PROSITE" id="PS51464"/>
    </source>
</evidence>
<dbReference type="Pfam" id="PF01380">
    <property type="entry name" value="SIS"/>
    <property type="match status" value="1"/>
</dbReference>
<dbReference type="SUPFAM" id="SSF46689">
    <property type="entry name" value="Homeodomain-like"/>
    <property type="match status" value="1"/>
</dbReference>
<keyword evidence="3" id="KW-0804">Transcription</keyword>
<dbReference type="Gene3D" id="3.40.50.10490">
    <property type="entry name" value="Glucose-6-phosphate isomerase like protein, domain 1"/>
    <property type="match status" value="1"/>
</dbReference>
<dbReference type="Proteomes" id="UP000199135">
    <property type="component" value="Unassembled WGS sequence"/>
</dbReference>
<dbReference type="PANTHER" id="PTHR30514">
    <property type="entry name" value="GLUCOKINASE"/>
    <property type="match status" value="1"/>
</dbReference>
<evidence type="ECO:0000256" key="2">
    <source>
        <dbReference type="ARBA" id="ARBA00023125"/>
    </source>
</evidence>
<dbReference type="PROSITE" id="PS51464">
    <property type="entry name" value="SIS"/>
    <property type="match status" value="1"/>
</dbReference>
<reference evidence="6 7" key="1">
    <citation type="submission" date="2016-10" db="EMBL/GenBank/DDBJ databases">
        <authorList>
            <person name="Varghese N."/>
            <person name="Submissions S."/>
        </authorList>
    </citation>
    <scope>NUCLEOTIDE SEQUENCE [LARGE SCALE GENOMIC DNA]</scope>
    <source>
        <strain evidence="6 7">WCP15</strain>
    </source>
</reference>
<keyword evidence="7" id="KW-1185">Reference proteome</keyword>
<dbReference type="CDD" id="cd05013">
    <property type="entry name" value="SIS_RpiR"/>
    <property type="match status" value="1"/>
</dbReference>
<accession>A0A1H6I9K7</accession>
<dbReference type="PANTHER" id="PTHR30514:SF1">
    <property type="entry name" value="HTH-TYPE TRANSCRIPTIONAL REGULATOR HEXR-RELATED"/>
    <property type="match status" value="1"/>
</dbReference>
<dbReference type="EMBL" id="FNWT01000002">
    <property type="protein sequence ID" value="SEH43666.1"/>
    <property type="molecule type" value="Genomic_DNA"/>
</dbReference>
<evidence type="ECO:0000256" key="1">
    <source>
        <dbReference type="ARBA" id="ARBA00023015"/>
    </source>
</evidence>
<dbReference type="RefSeq" id="WP_078687046.1">
    <property type="nucleotide sequence ID" value="NZ_FNWT01000002.1"/>
</dbReference>
<feature type="domain" description="SIS" evidence="5">
    <location>
        <begin position="126"/>
        <end position="269"/>
    </location>
</feature>
<proteinExistence type="predicted"/>
<dbReference type="InterPro" id="IPR009057">
    <property type="entry name" value="Homeodomain-like_sf"/>
</dbReference>
<evidence type="ECO:0000256" key="3">
    <source>
        <dbReference type="ARBA" id="ARBA00023163"/>
    </source>
</evidence>
<evidence type="ECO:0000313" key="7">
    <source>
        <dbReference type="Proteomes" id="UP000199135"/>
    </source>
</evidence>
<keyword evidence="2" id="KW-0238">DNA-binding</keyword>
<dbReference type="InterPro" id="IPR001347">
    <property type="entry name" value="SIS_dom"/>
</dbReference>
<dbReference type="InterPro" id="IPR000281">
    <property type="entry name" value="HTH_RpiR"/>
</dbReference>
<organism evidence="6 7">
    <name type="scientific">Parafannyhessea umbonata</name>
    <dbReference type="NCBI Taxonomy" id="604330"/>
    <lineage>
        <taxon>Bacteria</taxon>
        <taxon>Bacillati</taxon>
        <taxon>Actinomycetota</taxon>
        <taxon>Coriobacteriia</taxon>
        <taxon>Coriobacteriales</taxon>
        <taxon>Atopobiaceae</taxon>
        <taxon>Parafannyhessea</taxon>
    </lineage>
</organism>
<comment type="caution">
    <text evidence="6">The sequence shown here is derived from an EMBL/GenBank/DDBJ whole genome shotgun (WGS) entry which is preliminary data.</text>
</comment>
<dbReference type="PROSITE" id="PS51071">
    <property type="entry name" value="HTH_RPIR"/>
    <property type="match status" value="1"/>
</dbReference>
<dbReference type="InterPro" id="IPR047640">
    <property type="entry name" value="RpiR-like"/>
</dbReference>
<sequence length="285" mass="31177">MKQRVSAVDAILSSYEGLSASEKRIADYIINHRHEVSSLNAYEIALKSDTSRATMSRFVRSLGYESFAQLRIALAHEERAGDDGFENEGGINSDDIAGSLQYILNVKLEELKSTASMLGSKPLANAIKAIRYADLTMFAAVGNTIPAAQNAAYKLWQAGYRSAAPTSTDGSLQLSLQLTSKDCLVVLSSSGYSKRLIPVLDNANDAGATIVAITENTESDIAKRADIVLRVANRDKMLSDLHFSQSSINFVIETLFLFLSHESEDVSEKNKLFWKTAGRDREPEA</sequence>
<name>A0A1H6I9K7_9ACTN</name>
<gene>
    <name evidence="6" type="ORF">SAMN05216447_102165</name>
</gene>
<evidence type="ECO:0000259" key="4">
    <source>
        <dbReference type="PROSITE" id="PS51071"/>
    </source>
</evidence>
<feature type="domain" description="HTH rpiR-type" evidence="4">
    <location>
        <begin position="5"/>
        <end position="81"/>
    </location>
</feature>
<protein>
    <submittedName>
        <fullName evidence="6">Transcriptional regulator, RpiR family</fullName>
    </submittedName>
</protein>
<dbReference type="SUPFAM" id="SSF53697">
    <property type="entry name" value="SIS domain"/>
    <property type="match status" value="1"/>
</dbReference>
<dbReference type="InterPro" id="IPR046348">
    <property type="entry name" value="SIS_dom_sf"/>
</dbReference>
<evidence type="ECO:0000313" key="6">
    <source>
        <dbReference type="EMBL" id="SEH43666.1"/>
    </source>
</evidence>
<dbReference type="InterPro" id="IPR035472">
    <property type="entry name" value="RpiR-like_SIS"/>
</dbReference>
<keyword evidence="1" id="KW-0805">Transcription regulation</keyword>